<evidence type="ECO:0000256" key="1">
    <source>
        <dbReference type="SAM" id="MobiDB-lite"/>
    </source>
</evidence>
<keyword evidence="3" id="KW-1185">Reference proteome</keyword>
<evidence type="ECO:0000313" key="2">
    <source>
        <dbReference type="EMBL" id="URD88446.1"/>
    </source>
</evidence>
<feature type="compositionally biased region" description="Basic and acidic residues" evidence="1">
    <location>
        <begin position="19"/>
        <end position="36"/>
    </location>
</feature>
<accession>A0A9E7F5R4</accession>
<dbReference type="Proteomes" id="UP001055439">
    <property type="component" value="Chromosome 2"/>
</dbReference>
<feature type="compositionally biased region" description="Polar residues" evidence="1">
    <location>
        <begin position="37"/>
        <end position="48"/>
    </location>
</feature>
<gene>
    <name evidence="2" type="ORF">MUK42_24542</name>
</gene>
<proteinExistence type="predicted"/>
<evidence type="ECO:0000313" key="3">
    <source>
        <dbReference type="Proteomes" id="UP001055439"/>
    </source>
</evidence>
<reference evidence="2" key="1">
    <citation type="submission" date="2022-05" db="EMBL/GenBank/DDBJ databases">
        <title>The Musa troglodytarum L. genome provides insights into the mechanism of non-climacteric behaviour and enrichment of carotenoids.</title>
        <authorList>
            <person name="Wang J."/>
        </authorList>
    </citation>
    <scope>NUCLEOTIDE SEQUENCE</scope>
    <source>
        <tissue evidence="2">Leaf</tissue>
    </source>
</reference>
<feature type="region of interest" description="Disordered" evidence="1">
    <location>
        <begin position="1"/>
        <end position="48"/>
    </location>
</feature>
<name>A0A9E7F5R4_9LILI</name>
<protein>
    <submittedName>
        <fullName evidence="2">Uncharacterized protein</fullName>
    </submittedName>
</protein>
<dbReference type="EMBL" id="CP097504">
    <property type="protein sequence ID" value="URD88446.1"/>
    <property type="molecule type" value="Genomic_DNA"/>
</dbReference>
<dbReference type="AlphaFoldDB" id="A0A9E7F5R4"/>
<sequence length="66" mass="7435">MAAGTATVEQKKKNLHRCRGNDDNERCRKGAEEEKSSSVSREQWQRASKSCGVEGTCRNKFGRDEC</sequence>
<organism evidence="2 3">
    <name type="scientific">Musa troglodytarum</name>
    <name type="common">fe'i banana</name>
    <dbReference type="NCBI Taxonomy" id="320322"/>
    <lineage>
        <taxon>Eukaryota</taxon>
        <taxon>Viridiplantae</taxon>
        <taxon>Streptophyta</taxon>
        <taxon>Embryophyta</taxon>
        <taxon>Tracheophyta</taxon>
        <taxon>Spermatophyta</taxon>
        <taxon>Magnoliopsida</taxon>
        <taxon>Liliopsida</taxon>
        <taxon>Zingiberales</taxon>
        <taxon>Musaceae</taxon>
        <taxon>Musa</taxon>
    </lineage>
</organism>